<comment type="caution">
    <text evidence="2">The sequence shown here is derived from an EMBL/GenBank/DDBJ whole genome shotgun (WGS) entry which is preliminary data.</text>
</comment>
<evidence type="ECO:0000313" key="3">
    <source>
        <dbReference type="Proteomes" id="UP001157138"/>
    </source>
</evidence>
<protein>
    <recommendedName>
        <fullName evidence="1">Bro-N domain-containing protein</fullName>
    </recommendedName>
</protein>
<dbReference type="RefSeq" id="WP_284192764.1">
    <property type="nucleotide sequence ID" value="NZ_BSPW01000059.1"/>
</dbReference>
<evidence type="ECO:0000313" key="2">
    <source>
        <dbReference type="EMBL" id="GLT18894.1"/>
    </source>
</evidence>
<evidence type="ECO:0000259" key="1">
    <source>
        <dbReference type="PROSITE" id="PS51750"/>
    </source>
</evidence>
<organism evidence="2 3">
    <name type="scientific">Vibrio zhanjiangensis</name>
    <dbReference type="NCBI Taxonomy" id="1046128"/>
    <lineage>
        <taxon>Bacteria</taxon>
        <taxon>Pseudomonadati</taxon>
        <taxon>Pseudomonadota</taxon>
        <taxon>Gammaproteobacteria</taxon>
        <taxon>Vibrionales</taxon>
        <taxon>Vibrionaceae</taxon>
        <taxon>Vibrio</taxon>
    </lineage>
</organism>
<sequence>MSEVIRFFEKVLSFEFGDQQLRTALTEAGHPMFCGKDMCQLLDLSNHREALNRLDDDEKGVITTDTLGGSQEMVFITESGFYKLIFTSRKPVAKEFTNWVTKEVLPQIRATGTYTLDSKSSLSARKQYIDLVKAIAKSKNEFEKEALQHALSDVSRQLGYPCTKTKVSNE</sequence>
<dbReference type="PROSITE" id="PS51750">
    <property type="entry name" value="BRO_N"/>
    <property type="match status" value="1"/>
</dbReference>
<dbReference type="SMART" id="SM01040">
    <property type="entry name" value="Bro-N"/>
    <property type="match status" value="1"/>
</dbReference>
<dbReference type="Pfam" id="PF02498">
    <property type="entry name" value="Bro-N"/>
    <property type="match status" value="1"/>
</dbReference>
<accession>A0ABQ6F0V9</accession>
<dbReference type="Proteomes" id="UP001157138">
    <property type="component" value="Unassembled WGS sequence"/>
</dbReference>
<keyword evidence="3" id="KW-1185">Reference proteome</keyword>
<dbReference type="PANTHER" id="PTHR36180:SF2">
    <property type="entry name" value="BRO FAMILY PROTEIN"/>
    <property type="match status" value="1"/>
</dbReference>
<name>A0ABQ6F0V9_9VIBR</name>
<proteinExistence type="predicted"/>
<feature type="domain" description="Bro-N" evidence="1">
    <location>
        <begin position="9"/>
        <end position="112"/>
    </location>
</feature>
<dbReference type="PANTHER" id="PTHR36180">
    <property type="entry name" value="DNA-BINDING PROTEIN-RELATED-RELATED"/>
    <property type="match status" value="1"/>
</dbReference>
<dbReference type="EMBL" id="BSPW01000059">
    <property type="protein sequence ID" value="GLT18894.1"/>
    <property type="molecule type" value="Genomic_DNA"/>
</dbReference>
<gene>
    <name evidence="2" type="ORF">GCM10007938_26760</name>
</gene>
<dbReference type="InterPro" id="IPR003497">
    <property type="entry name" value="BRO_N_domain"/>
</dbReference>
<reference evidence="3" key="1">
    <citation type="journal article" date="2019" name="Int. J. Syst. Evol. Microbiol.">
        <title>The Global Catalogue of Microorganisms (GCM) 10K type strain sequencing project: providing services to taxonomists for standard genome sequencing and annotation.</title>
        <authorList>
            <consortium name="The Broad Institute Genomics Platform"/>
            <consortium name="The Broad Institute Genome Sequencing Center for Infectious Disease"/>
            <person name="Wu L."/>
            <person name="Ma J."/>
        </authorList>
    </citation>
    <scope>NUCLEOTIDE SEQUENCE [LARGE SCALE GENOMIC DNA]</scope>
    <source>
        <strain evidence="3">NBRC 108723</strain>
    </source>
</reference>